<evidence type="ECO:0000256" key="8">
    <source>
        <dbReference type="SAM" id="SignalP"/>
    </source>
</evidence>
<dbReference type="InterPro" id="IPR051795">
    <property type="entry name" value="Glycosyl_Hydrlase_43"/>
</dbReference>
<dbReference type="Pfam" id="PF04616">
    <property type="entry name" value="Glyco_hydro_43"/>
    <property type="match status" value="1"/>
</dbReference>
<dbReference type="CAZy" id="GH43">
    <property type="family name" value="Glycoside Hydrolase Family 43"/>
</dbReference>
<gene>
    <name evidence="10" type="ordered locus">Oter_4289</name>
</gene>
<evidence type="ECO:0000256" key="4">
    <source>
        <dbReference type="PIRSR" id="PIRSR606710-1"/>
    </source>
</evidence>
<evidence type="ECO:0000256" key="1">
    <source>
        <dbReference type="ARBA" id="ARBA00009865"/>
    </source>
</evidence>
<dbReference type="KEGG" id="ote:Oter_4289"/>
<feature type="active site" description="Proton donor" evidence="4">
    <location>
        <position position="214"/>
    </location>
</feature>
<accession>B1ZP73</accession>
<dbReference type="STRING" id="452637.Oter_4289"/>
<dbReference type="Proteomes" id="UP000007013">
    <property type="component" value="Chromosome"/>
</dbReference>
<feature type="domain" description="Beta-xylosidase C-terminal Concanavalin A-like" evidence="9">
    <location>
        <begin position="382"/>
        <end position="567"/>
    </location>
</feature>
<dbReference type="PANTHER" id="PTHR42812:SF12">
    <property type="entry name" value="BETA-XYLOSIDASE-RELATED"/>
    <property type="match status" value="1"/>
</dbReference>
<dbReference type="Gene3D" id="2.115.10.20">
    <property type="entry name" value="Glycosyl hydrolase domain, family 43"/>
    <property type="match status" value="1"/>
</dbReference>
<dbReference type="InterPro" id="IPR023296">
    <property type="entry name" value="Glyco_hydro_beta-prop_sf"/>
</dbReference>
<keyword evidence="11" id="KW-1185">Reference proteome</keyword>
<evidence type="ECO:0000259" key="9">
    <source>
        <dbReference type="Pfam" id="PF17851"/>
    </source>
</evidence>
<reference evidence="10 11" key="1">
    <citation type="journal article" date="2011" name="J. Bacteriol.">
        <title>Genome sequence of the verrucomicrobium Opitutus terrae PB90-1, an abundant inhabitant of rice paddy soil ecosystems.</title>
        <authorList>
            <person name="van Passel M.W."/>
            <person name="Kant R."/>
            <person name="Palva A."/>
            <person name="Copeland A."/>
            <person name="Lucas S."/>
            <person name="Lapidus A."/>
            <person name="Glavina del Rio T."/>
            <person name="Pitluck S."/>
            <person name="Goltsman E."/>
            <person name="Clum A."/>
            <person name="Sun H."/>
            <person name="Schmutz J."/>
            <person name="Larimer F.W."/>
            <person name="Land M.L."/>
            <person name="Hauser L."/>
            <person name="Kyrpides N."/>
            <person name="Mikhailova N."/>
            <person name="Richardson P.P."/>
            <person name="Janssen P.H."/>
            <person name="de Vos W.M."/>
            <person name="Smidt H."/>
        </authorList>
    </citation>
    <scope>NUCLEOTIDE SEQUENCE [LARGE SCALE GENOMIC DNA]</scope>
    <source>
        <strain evidence="11">DSM 11246 / JCM 15787 / PB90-1</strain>
    </source>
</reference>
<dbReference type="Gene3D" id="2.60.120.200">
    <property type="match status" value="1"/>
</dbReference>
<dbReference type="EMBL" id="CP001032">
    <property type="protein sequence ID" value="ACB77562.1"/>
    <property type="molecule type" value="Genomic_DNA"/>
</dbReference>
<protein>
    <submittedName>
        <fullName evidence="10">Glycoside hydrolase family 43</fullName>
    </submittedName>
</protein>
<dbReference type="HOGENOM" id="CLU_016508_1_0_0"/>
<feature type="region of interest" description="Disordered" evidence="7">
    <location>
        <begin position="334"/>
        <end position="362"/>
    </location>
</feature>
<sequence length="572" mass="62227">MLRPFSLMTLLSTALAASVTSAVPPWAADLGDGTYRNPVLYADYSDPDAIRVGDDYWLISSSFSHVPGLPILHSRDLVNWSLVGHALPRLVPETAFATPQPGKGVWAPAIRHHAGRFWIYYPDPDFGLYVLTADDPRGPWSAPTLVKAGRGLIDPCPLWDDDGSLYLIHGWAHSRAGFANVLSLLRLSADGTHVEEDLGILIDGHKVPGCTTLEGPKLYRRNGWYYVFAPAGGVKQGWQSVFRARALTGPYEHRIVLAQGTTPINGPHQGALVDTPTGEEWFLHFQDQHAYGRVVHLQPVVWKNDWPVIGNDPDGDGTGEPVLVFRKPDVGPALAGGEPVESAAGRETPDHRSTAGQRQPYETPLPVGAARVAPPLAAIPCSDEFASPELGLQWQWQANPRAEWLSLTARPGWLRLFAHPVATGNLYHAPQLLLQKLPAPAFTVTTKLDFTHAAAGDAAGLIVFGYDYAWLGVRDGKLVHVVVKHAHQQPVRTETPLEVPVAGPCFLRLVVREGAHCEFSHSTDGRHYTPIGTPFVANVSRWVGAKMGLFAAGPGSSAADWEFFHVEPVSAR</sequence>
<keyword evidence="2 6" id="KW-0378">Hydrolase</keyword>
<dbReference type="InterPro" id="IPR006710">
    <property type="entry name" value="Glyco_hydro_43"/>
</dbReference>
<evidence type="ECO:0000256" key="2">
    <source>
        <dbReference type="ARBA" id="ARBA00022801"/>
    </source>
</evidence>
<dbReference type="SUPFAM" id="SSF75005">
    <property type="entry name" value="Arabinanase/levansucrase/invertase"/>
    <property type="match status" value="1"/>
</dbReference>
<dbReference type="SUPFAM" id="SSF49899">
    <property type="entry name" value="Concanavalin A-like lectins/glucanases"/>
    <property type="match status" value="1"/>
</dbReference>
<keyword evidence="3 6" id="KW-0326">Glycosidase</keyword>
<dbReference type="eggNOG" id="COG3507">
    <property type="taxonomic scope" value="Bacteria"/>
</dbReference>
<feature type="signal peptide" evidence="8">
    <location>
        <begin position="1"/>
        <end position="27"/>
    </location>
</feature>
<keyword evidence="8" id="KW-0732">Signal</keyword>
<organism evidence="10 11">
    <name type="scientific">Opitutus terrae (strain DSM 11246 / JCM 15787 / PB90-1)</name>
    <dbReference type="NCBI Taxonomy" id="452637"/>
    <lineage>
        <taxon>Bacteria</taxon>
        <taxon>Pseudomonadati</taxon>
        <taxon>Verrucomicrobiota</taxon>
        <taxon>Opitutia</taxon>
        <taxon>Opitutales</taxon>
        <taxon>Opitutaceae</taxon>
        <taxon>Opitutus</taxon>
    </lineage>
</organism>
<feature type="site" description="Important for catalytic activity, responsible for pKa modulation of the active site Glu and correct orientation of both the proton donor and substrate" evidence="5">
    <location>
        <position position="154"/>
    </location>
</feature>
<dbReference type="AlphaFoldDB" id="B1ZP73"/>
<dbReference type="InterPro" id="IPR013320">
    <property type="entry name" value="ConA-like_dom_sf"/>
</dbReference>
<proteinExistence type="inferred from homology"/>
<dbReference type="GO" id="GO:0005975">
    <property type="term" value="P:carbohydrate metabolic process"/>
    <property type="evidence" value="ECO:0007669"/>
    <property type="project" value="InterPro"/>
</dbReference>
<evidence type="ECO:0000313" key="11">
    <source>
        <dbReference type="Proteomes" id="UP000007013"/>
    </source>
</evidence>
<dbReference type="InterPro" id="IPR041542">
    <property type="entry name" value="GH43_C2"/>
</dbReference>
<dbReference type="OrthoDB" id="181757at2"/>
<feature type="chain" id="PRO_5002771939" evidence="8">
    <location>
        <begin position="28"/>
        <end position="572"/>
    </location>
</feature>
<comment type="similarity">
    <text evidence="1 6">Belongs to the glycosyl hydrolase 43 family.</text>
</comment>
<name>B1ZP73_OPITP</name>
<dbReference type="GO" id="GO:0004553">
    <property type="term" value="F:hydrolase activity, hydrolyzing O-glycosyl compounds"/>
    <property type="evidence" value="ECO:0007669"/>
    <property type="project" value="InterPro"/>
</dbReference>
<dbReference type="Pfam" id="PF17851">
    <property type="entry name" value="GH43_C2"/>
    <property type="match status" value="1"/>
</dbReference>
<feature type="active site" description="Proton acceptor" evidence="4">
    <location>
        <position position="46"/>
    </location>
</feature>
<dbReference type="CDD" id="cd09001">
    <property type="entry name" value="GH43_FsAxh1-like"/>
    <property type="match status" value="1"/>
</dbReference>
<evidence type="ECO:0000256" key="6">
    <source>
        <dbReference type="RuleBase" id="RU361187"/>
    </source>
</evidence>
<evidence type="ECO:0000256" key="5">
    <source>
        <dbReference type="PIRSR" id="PIRSR606710-2"/>
    </source>
</evidence>
<dbReference type="PANTHER" id="PTHR42812">
    <property type="entry name" value="BETA-XYLOSIDASE"/>
    <property type="match status" value="1"/>
</dbReference>
<evidence type="ECO:0000256" key="3">
    <source>
        <dbReference type="ARBA" id="ARBA00023295"/>
    </source>
</evidence>
<evidence type="ECO:0000256" key="7">
    <source>
        <dbReference type="SAM" id="MobiDB-lite"/>
    </source>
</evidence>
<evidence type="ECO:0000313" key="10">
    <source>
        <dbReference type="EMBL" id="ACB77562.1"/>
    </source>
</evidence>